<proteinExistence type="predicted"/>
<dbReference type="EMBL" id="MU274905">
    <property type="protein sequence ID" value="KAI0091488.1"/>
    <property type="molecule type" value="Genomic_DNA"/>
</dbReference>
<gene>
    <name evidence="1" type="ORF">BDY19DRAFT_991191</name>
</gene>
<comment type="caution">
    <text evidence="1">The sequence shown here is derived from an EMBL/GenBank/DDBJ whole genome shotgun (WGS) entry which is preliminary data.</text>
</comment>
<dbReference type="Proteomes" id="UP001055072">
    <property type="component" value="Unassembled WGS sequence"/>
</dbReference>
<accession>A0ACB8UAZ4</accession>
<keyword evidence="2" id="KW-1185">Reference proteome</keyword>
<organism evidence="1 2">
    <name type="scientific">Irpex rosettiformis</name>
    <dbReference type="NCBI Taxonomy" id="378272"/>
    <lineage>
        <taxon>Eukaryota</taxon>
        <taxon>Fungi</taxon>
        <taxon>Dikarya</taxon>
        <taxon>Basidiomycota</taxon>
        <taxon>Agaricomycotina</taxon>
        <taxon>Agaricomycetes</taxon>
        <taxon>Polyporales</taxon>
        <taxon>Irpicaceae</taxon>
        <taxon>Irpex</taxon>
    </lineage>
</organism>
<name>A0ACB8UAZ4_9APHY</name>
<evidence type="ECO:0000313" key="2">
    <source>
        <dbReference type="Proteomes" id="UP001055072"/>
    </source>
</evidence>
<sequence>MERPLGPRAQPDKRNAAYESIFGRPSASHHHPSSQTSYDPYAQSPYQYPATNNEQHSGSLGRRTSFTSTTAPSISHAPSPPVPSAYTQQYCPPQQQPYPPGAPTANYARSSTQSLRPPSTTSRARSVGRSTGVIIPLPEEPPDPKLESLTRAGLTPAQAYQAQVYANNPSYQNQTHPDDRQYLLAESPRIGLNIESEDGRLGLDFGNTDVDAEGTHYETYSQQSAGNAPYSQSNNVRSRLSPASTFAPIAEQPVASSSTSPYPLQLNTAVNAAFAPISNSPGSSTLVDPSPTTSSYTTTPSTGHPSGRRSSESSRTLPGPGNRREKISQDRSRSMSATIPQQMRVMLEGGRRPPNPSPKSSAWRESGDSTPPKRKKRMPVIYPALLSLVGQALKDSIVLGDLVKDGLTYKDAFTGREAVDKIASIIKTTDRNLALLLGRALDAQKFFHAVTYDHRLRDTLTDLYQFPTKLPSPFVSGELAYLDGNGSTDVIVKAPADPLMHSGLDRQATVLVKQSRGGSTESGLENGQRDGSPSPPDSLKSPEGRPRRGSITSDEVLLPSGVFTLLTDCYSPTCSRDRLCYSIACPRRLEQQTRLNMKLQPGLKKQISKESLGEMIEPGTLWIHSVPQAVVDSVSDQEKKRQEAINEVIYTERDFVRDMEYLRDLWMKPLRESDIIPESRRQDFLEQVFWNIQDIIAVNIKLRDALNKRQKSFAVVEQIGDILLDAVPNFGPFVSYGAHQLYGKFEFEKEKSSNQAFARFVEEVERRPESRKLELNGYLTKPTTRLARYPLLLEAVLKHTPDDNPDKTALPKAVEIVREFLKAVNAETGKAENRFNLLQLDQQLVFRAGEQVDLRLREEGRELVYKGPLKKRGGGQGDSAELLVFLFDHALLMVKQKTKTEQYKVYRRPIPLELLLVSAPDDDPSSALKSTSRSKAMLSKNSPHAPVIPIKEAKGGYSITFVHLGRKYYQMTLWASTYVSQRKWVEHITRQQDLMRDRSQFFETVTLSEGFFNGSNRVNCAAPFSQGRRAVYGTFDGVYISNLWEPHREPMKVLALADVTQVDVLEEYQLLIVLAEGVVVTFPLDALDPRDPTSGVKRAKRIASHISFFKAGICLGKTLVCVVKASGLSSTIKALEPIDTQTRGKNKPTFKKILQGGNDTLRPVKEFYIPVQSSSIHFLKTRLCIGCTNGFEIVDLETLDTQGLLDPADASLDFVRKKEGLRPMAIFRIENEFLLCYDEFAFYVNKTGWRSRKQFMICWEGSPTGFALHYPYILAFEPTFVEIRSVLTSSISQIIQGNNLRLLFADTPPSTTNSQFYGSYQQSYSGYNQYGSPPVNGYGGRASLQNGHGSPYPNPYQPRPPSTGRDEIIMVSDDRIMRVQPRV</sequence>
<protein>
    <submittedName>
        <fullName evidence="1">CNH domain-containing protein</fullName>
    </submittedName>
</protein>
<evidence type="ECO:0000313" key="1">
    <source>
        <dbReference type="EMBL" id="KAI0091488.1"/>
    </source>
</evidence>
<reference evidence="1" key="1">
    <citation type="journal article" date="2021" name="Environ. Microbiol.">
        <title>Gene family expansions and transcriptome signatures uncover fungal adaptations to wood decay.</title>
        <authorList>
            <person name="Hage H."/>
            <person name="Miyauchi S."/>
            <person name="Viragh M."/>
            <person name="Drula E."/>
            <person name="Min B."/>
            <person name="Chaduli D."/>
            <person name="Navarro D."/>
            <person name="Favel A."/>
            <person name="Norest M."/>
            <person name="Lesage-Meessen L."/>
            <person name="Balint B."/>
            <person name="Merenyi Z."/>
            <person name="de Eugenio L."/>
            <person name="Morin E."/>
            <person name="Martinez A.T."/>
            <person name="Baldrian P."/>
            <person name="Stursova M."/>
            <person name="Martinez M.J."/>
            <person name="Novotny C."/>
            <person name="Magnuson J.K."/>
            <person name="Spatafora J.W."/>
            <person name="Maurice S."/>
            <person name="Pangilinan J."/>
            <person name="Andreopoulos W."/>
            <person name="LaButti K."/>
            <person name="Hundley H."/>
            <person name="Na H."/>
            <person name="Kuo A."/>
            <person name="Barry K."/>
            <person name="Lipzen A."/>
            <person name="Henrissat B."/>
            <person name="Riley R."/>
            <person name="Ahrendt S."/>
            <person name="Nagy L.G."/>
            <person name="Grigoriev I.V."/>
            <person name="Martin F."/>
            <person name="Rosso M.N."/>
        </authorList>
    </citation>
    <scope>NUCLEOTIDE SEQUENCE</scope>
    <source>
        <strain evidence="1">CBS 384.51</strain>
    </source>
</reference>